<organism evidence="3 4">
    <name type="scientific">Ustilago trichophora</name>
    <dbReference type="NCBI Taxonomy" id="86804"/>
    <lineage>
        <taxon>Eukaryota</taxon>
        <taxon>Fungi</taxon>
        <taxon>Dikarya</taxon>
        <taxon>Basidiomycota</taxon>
        <taxon>Ustilaginomycotina</taxon>
        <taxon>Ustilaginomycetes</taxon>
        <taxon>Ustilaginales</taxon>
        <taxon>Ustilaginaceae</taxon>
        <taxon>Ustilago</taxon>
    </lineage>
</organism>
<dbReference type="AlphaFoldDB" id="A0A5C3DUP5"/>
<evidence type="ECO:0000313" key="3">
    <source>
        <dbReference type="EMBL" id="SPO20729.1"/>
    </source>
</evidence>
<gene>
    <name evidence="3" type="ORF">UTRI_00205</name>
</gene>
<accession>A0A5C3DUP5</accession>
<dbReference type="EMBL" id="OOIN01000002">
    <property type="protein sequence ID" value="SPO20729.1"/>
    <property type="molecule type" value="Genomic_DNA"/>
</dbReference>
<keyword evidence="2" id="KW-1133">Transmembrane helix</keyword>
<keyword evidence="2" id="KW-0472">Membrane</keyword>
<keyword evidence="2" id="KW-0812">Transmembrane</keyword>
<feature type="region of interest" description="Disordered" evidence="1">
    <location>
        <begin position="15"/>
        <end position="36"/>
    </location>
</feature>
<keyword evidence="4" id="KW-1185">Reference proteome</keyword>
<feature type="transmembrane region" description="Helical" evidence="2">
    <location>
        <begin position="57"/>
        <end position="75"/>
    </location>
</feature>
<evidence type="ECO:0000313" key="4">
    <source>
        <dbReference type="Proteomes" id="UP000324022"/>
    </source>
</evidence>
<evidence type="ECO:0000256" key="2">
    <source>
        <dbReference type="SAM" id="Phobius"/>
    </source>
</evidence>
<dbReference type="Proteomes" id="UP000324022">
    <property type="component" value="Unassembled WGS sequence"/>
</dbReference>
<reference evidence="3 4" key="1">
    <citation type="submission" date="2018-03" db="EMBL/GenBank/DDBJ databases">
        <authorList>
            <person name="Guldener U."/>
        </authorList>
    </citation>
    <scope>NUCLEOTIDE SEQUENCE [LARGE SCALE GENOMIC DNA]</scope>
    <source>
        <strain evidence="3 4">NBRC100155</strain>
    </source>
</reference>
<protein>
    <submittedName>
        <fullName evidence="3">Uncharacterized protein</fullName>
    </submittedName>
</protein>
<evidence type="ECO:0000256" key="1">
    <source>
        <dbReference type="SAM" id="MobiDB-lite"/>
    </source>
</evidence>
<name>A0A5C3DUP5_9BASI</name>
<proteinExistence type="predicted"/>
<sequence>MLECAGKRRMIKGSRRRGFASMREKPKLGKRAHGCSNQSSALRRLDTSLQSQIRLQYWHLFVLYTLITANLSVLSRSSSPHDFMPLKAAAKSIPLRKDATIPSRV</sequence>